<gene>
    <name evidence="2" type="ORF">FRACYDRAFT_236031</name>
</gene>
<sequence length="241" mass="27521">MESVCSLRSLVSSDEISLDHTIDGVGDKLRNDDYDYHPEGIPSTIRHRSLSTCTTTVLPIDVDGVNNKEEYRDQDNNHSTKNRCEREREHDDDQRDSTLTKLSNDNNEIDELTLYLERQNICSSDSIHSPTSLLHKETSQLSSPTTIIPDVAVHPFKRGSSQQRPRPSFLEQRSSLHRRISFDSLPEISEILDQPNSLPHDNEGYSYHYLSSGTTTTIYHDNSFTPNESSNDTKLMTTIYY</sequence>
<dbReference type="AlphaFoldDB" id="A0A1E7FP75"/>
<evidence type="ECO:0000313" key="3">
    <source>
        <dbReference type="Proteomes" id="UP000095751"/>
    </source>
</evidence>
<reference evidence="2 3" key="1">
    <citation type="submission" date="2016-09" db="EMBL/GenBank/DDBJ databases">
        <title>Extensive genetic diversity and differential bi-allelic expression allows diatom success in the polar Southern Ocean.</title>
        <authorList>
            <consortium name="DOE Joint Genome Institute"/>
            <person name="Mock T."/>
            <person name="Otillar R.P."/>
            <person name="Strauss J."/>
            <person name="Dupont C."/>
            <person name="Frickenhaus S."/>
            <person name="Maumus F."/>
            <person name="Mcmullan M."/>
            <person name="Sanges R."/>
            <person name="Schmutz J."/>
            <person name="Toseland A."/>
            <person name="Valas R."/>
            <person name="Veluchamy A."/>
            <person name="Ward B.J."/>
            <person name="Allen A."/>
            <person name="Barry K."/>
            <person name="Falciatore A."/>
            <person name="Ferrante M."/>
            <person name="Fortunato A.E."/>
            <person name="Gloeckner G."/>
            <person name="Gruber A."/>
            <person name="Hipkin R."/>
            <person name="Janech M."/>
            <person name="Kroth P."/>
            <person name="Leese F."/>
            <person name="Lindquist E."/>
            <person name="Lyon B.R."/>
            <person name="Martin J."/>
            <person name="Mayer C."/>
            <person name="Parker M."/>
            <person name="Quesneville H."/>
            <person name="Raymond J."/>
            <person name="Uhlig C."/>
            <person name="Valentin K.U."/>
            <person name="Worden A.Z."/>
            <person name="Armbrust E.V."/>
            <person name="Bowler C."/>
            <person name="Green B."/>
            <person name="Moulton V."/>
            <person name="Van Oosterhout C."/>
            <person name="Grigoriev I."/>
        </authorList>
    </citation>
    <scope>NUCLEOTIDE SEQUENCE [LARGE SCALE GENOMIC DNA]</scope>
    <source>
        <strain evidence="2 3">CCMP1102</strain>
    </source>
</reference>
<keyword evidence="3" id="KW-1185">Reference proteome</keyword>
<name>A0A1E7FP75_9STRA</name>
<dbReference type="KEGG" id="fcy:FRACYDRAFT_236031"/>
<protein>
    <submittedName>
        <fullName evidence="2">Uncharacterized protein</fullName>
    </submittedName>
</protein>
<organism evidence="2 3">
    <name type="scientific">Fragilariopsis cylindrus CCMP1102</name>
    <dbReference type="NCBI Taxonomy" id="635003"/>
    <lineage>
        <taxon>Eukaryota</taxon>
        <taxon>Sar</taxon>
        <taxon>Stramenopiles</taxon>
        <taxon>Ochrophyta</taxon>
        <taxon>Bacillariophyta</taxon>
        <taxon>Bacillariophyceae</taxon>
        <taxon>Bacillariophycidae</taxon>
        <taxon>Bacillariales</taxon>
        <taxon>Bacillariaceae</taxon>
        <taxon>Fragilariopsis</taxon>
    </lineage>
</organism>
<evidence type="ECO:0000313" key="2">
    <source>
        <dbReference type="EMBL" id="OEU19970.1"/>
    </source>
</evidence>
<feature type="compositionally biased region" description="Basic and acidic residues" evidence="1">
    <location>
        <begin position="67"/>
        <end position="98"/>
    </location>
</feature>
<dbReference type="Proteomes" id="UP000095751">
    <property type="component" value="Unassembled WGS sequence"/>
</dbReference>
<proteinExistence type="predicted"/>
<evidence type="ECO:0000256" key="1">
    <source>
        <dbReference type="SAM" id="MobiDB-lite"/>
    </source>
</evidence>
<accession>A0A1E7FP75</accession>
<feature type="region of interest" description="Disordered" evidence="1">
    <location>
        <begin position="67"/>
        <end position="104"/>
    </location>
</feature>
<dbReference type="InParanoid" id="A0A1E7FP75"/>
<dbReference type="EMBL" id="KV784355">
    <property type="protein sequence ID" value="OEU19970.1"/>
    <property type="molecule type" value="Genomic_DNA"/>
</dbReference>